<evidence type="ECO:0000313" key="2">
    <source>
        <dbReference type="Proteomes" id="UP000002524"/>
    </source>
</evidence>
<dbReference type="RefSeq" id="WP_010888381.1">
    <property type="nucleotide sequence ID" value="NC_001263.1"/>
</dbReference>
<dbReference type="PATRIC" id="fig|243230.17.peg.1956"/>
<dbReference type="OrthoDB" id="69232at2"/>
<evidence type="ECO:0000313" key="1">
    <source>
        <dbReference type="EMBL" id="AAF11307.1"/>
    </source>
</evidence>
<proteinExistence type="predicted"/>
<gene>
    <name evidence="1" type="ordered locus">DR_1746</name>
</gene>
<sequence length="276" mass="30236">MSEQLTVSQEFLQRALGFGEGGDPQTVAVLPDALPDDFPLTLPELPGLRVLGSVRSVAPRWTFQYPQGAEDRPPEQRLWRAFLDVALPLAETMSRFQAALRAGGWQAVQPFAQTFVEAEQSQWMAVHPERVQQFSVQVRQQGDLTQVWLNVHDSDARQIGHLLGRHDDPAFQAQEAPLPTLTLPPGWRAQLQQGSGRAVRSEEYGLRASGDAAGPDLLPHLLPQLQEQGWQLLQHEGEVSVYRTAQGVGTLLLPTGEEGGRAAIVHISDGSRGAGQ</sequence>
<organism evidence="1 2">
    <name type="scientific">Deinococcus radiodurans (strain ATCC 13939 / DSM 20539 / JCM 16871 / CCUG 27074 / LMG 4051 / NBRC 15346 / NCIMB 9279 / VKM B-1422 / R1)</name>
    <dbReference type="NCBI Taxonomy" id="243230"/>
    <lineage>
        <taxon>Bacteria</taxon>
        <taxon>Thermotogati</taxon>
        <taxon>Deinococcota</taxon>
        <taxon>Deinococci</taxon>
        <taxon>Deinococcales</taxon>
        <taxon>Deinococcaceae</taxon>
        <taxon>Deinococcus</taxon>
    </lineage>
</organism>
<dbReference type="AlphaFoldDB" id="Q9RTL4"/>
<protein>
    <submittedName>
        <fullName evidence="1">Uncharacterized protein</fullName>
    </submittedName>
</protein>
<dbReference type="HOGENOM" id="CLU_1007312_0_0_0"/>
<dbReference type="PaxDb" id="243230-DR_1746"/>
<name>Q9RTL4_DEIRA</name>
<keyword evidence="2" id="KW-1185">Reference proteome</keyword>
<reference evidence="1 2" key="1">
    <citation type="journal article" date="1999" name="Science">
        <title>Genome sequence of the radioresistant bacterium Deinococcus radiodurans R1.</title>
        <authorList>
            <person name="White O."/>
            <person name="Eisen J.A."/>
            <person name="Heidelberg J.F."/>
            <person name="Hickey E.K."/>
            <person name="Peterson J.D."/>
            <person name="Dodson R.J."/>
            <person name="Haft D.H."/>
            <person name="Gwinn M.L."/>
            <person name="Nelson W.C."/>
            <person name="Richardson D.L."/>
            <person name="Moffat K.S."/>
            <person name="Qin H."/>
            <person name="Jiang L."/>
            <person name="Pamphile W."/>
            <person name="Crosby M."/>
            <person name="Shen M."/>
            <person name="Vamathevan J.J."/>
            <person name="Lam P."/>
            <person name="McDonald L."/>
            <person name="Utterback T."/>
            <person name="Zalewski C."/>
            <person name="Makarova K.S."/>
            <person name="Aravind L."/>
            <person name="Daly M.J."/>
            <person name="Minton K.W."/>
            <person name="Fleischmann R.D."/>
            <person name="Ketchum K.A."/>
            <person name="Nelson K.E."/>
            <person name="Salzberg S."/>
            <person name="Smith H.O."/>
            <person name="Venter J.C."/>
            <person name="Fraser C.M."/>
        </authorList>
    </citation>
    <scope>NUCLEOTIDE SEQUENCE [LARGE SCALE GENOMIC DNA]</scope>
    <source>
        <strain evidence="2">ATCC 13939 / DSM 20539 / JCM 16871 / LMG 4051 / NBRC 15346 / NCIMB 9279 / R1 / VKM B-1422</strain>
    </source>
</reference>
<dbReference type="InParanoid" id="Q9RTL4"/>
<dbReference type="KEGG" id="dra:DR_1746"/>
<dbReference type="EnsemblBacteria" id="AAF11307">
    <property type="protein sequence ID" value="AAF11307"/>
    <property type="gene ID" value="DR_1746"/>
</dbReference>
<dbReference type="EMBL" id="AE000513">
    <property type="protein sequence ID" value="AAF11307.1"/>
    <property type="molecule type" value="Genomic_DNA"/>
</dbReference>
<dbReference type="GeneID" id="69517984"/>
<dbReference type="PIR" id="G75358">
    <property type="entry name" value="G75358"/>
</dbReference>
<accession>Q9RTL4</accession>
<dbReference type="Proteomes" id="UP000002524">
    <property type="component" value="Chromosome 1"/>
</dbReference>
<dbReference type="STRING" id="243230.DR_1746"/>